<dbReference type="KEGG" id="dpx:DAPPUDRAFT_108155"/>
<evidence type="ECO:0000313" key="3">
    <source>
        <dbReference type="Proteomes" id="UP000000305"/>
    </source>
</evidence>
<keyword evidence="3" id="KW-1185">Reference proteome</keyword>
<feature type="compositionally biased region" description="Basic residues" evidence="1">
    <location>
        <begin position="298"/>
        <end position="312"/>
    </location>
</feature>
<feature type="region of interest" description="Disordered" evidence="1">
    <location>
        <begin position="86"/>
        <end position="131"/>
    </location>
</feature>
<organism evidence="2 3">
    <name type="scientific">Daphnia pulex</name>
    <name type="common">Water flea</name>
    <dbReference type="NCBI Taxonomy" id="6669"/>
    <lineage>
        <taxon>Eukaryota</taxon>
        <taxon>Metazoa</taxon>
        <taxon>Ecdysozoa</taxon>
        <taxon>Arthropoda</taxon>
        <taxon>Crustacea</taxon>
        <taxon>Branchiopoda</taxon>
        <taxon>Diplostraca</taxon>
        <taxon>Cladocera</taxon>
        <taxon>Anomopoda</taxon>
        <taxon>Daphniidae</taxon>
        <taxon>Daphnia</taxon>
    </lineage>
</organism>
<protein>
    <submittedName>
        <fullName evidence="2">Uncharacterized protein</fullName>
    </submittedName>
</protein>
<name>E9GZB5_DAPPU</name>
<dbReference type="AlphaFoldDB" id="E9GZB5"/>
<feature type="region of interest" description="Disordered" evidence="1">
    <location>
        <begin position="288"/>
        <end position="434"/>
    </location>
</feature>
<dbReference type="HOGENOM" id="CLU_632022_0_0_1"/>
<feature type="region of interest" description="Disordered" evidence="1">
    <location>
        <begin position="36"/>
        <end position="61"/>
    </location>
</feature>
<sequence length="434" mass="48803">MFEYLSNSPGDLSGKISNHLKNFNFKSLESLSIHWKKRMGKSNKQKKKTPKKDGVNLGKRERKQIRRLVKILEGWLKEDKEKEKALQEATQARDIKEKKPEEDEKDDKEDEILDESSSSESSLESDTDDSDAPAVLHQQFSICFCAESRSNINNKNKTFLESFPLLYLAASKKKAAASKEVDVESLKNLALMSPIAPKPSKGKALVQPRCDEGKTVSTPVKITRKKLKFNHPLTGISDGSRKIDGPAKEPQIVERSRGIHLSDSANNSSETTWTSCRVRKRKSFSKRLLSQFGLQPRPQHRRLPRQPKRKMTIRSARSKTISPATQLRHRVRRIAAFGCRRRRRGLKGGDAQKNMSEQGTETEEATRRILADSESERESGAKSRRAPKKNLDGSLNLSGSRPSRRALDRNPSGSPPIIIAKGNPNRPQSPKIGA</sequence>
<accession>E9GZB5</accession>
<dbReference type="InParanoid" id="E9GZB5"/>
<evidence type="ECO:0000313" key="2">
    <source>
        <dbReference type="EMBL" id="EFX75121.1"/>
    </source>
</evidence>
<proteinExistence type="predicted"/>
<feature type="compositionally biased region" description="Basic and acidic residues" evidence="1">
    <location>
        <begin position="364"/>
        <end position="381"/>
    </location>
</feature>
<feature type="compositionally biased region" description="Basic residues" evidence="1">
    <location>
        <begin position="327"/>
        <end position="346"/>
    </location>
</feature>
<feature type="compositionally biased region" description="Basic and acidic residues" evidence="1">
    <location>
        <begin position="86"/>
        <end position="102"/>
    </location>
</feature>
<reference evidence="2 3" key="1">
    <citation type="journal article" date="2011" name="Science">
        <title>The ecoresponsive genome of Daphnia pulex.</title>
        <authorList>
            <person name="Colbourne J.K."/>
            <person name="Pfrender M.E."/>
            <person name="Gilbert D."/>
            <person name="Thomas W.K."/>
            <person name="Tucker A."/>
            <person name="Oakley T.H."/>
            <person name="Tokishita S."/>
            <person name="Aerts A."/>
            <person name="Arnold G.J."/>
            <person name="Basu M.K."/>
            <person name="Bauer D.J."/>
            <person name="Caceres C.E."/>
            <person name="Carmel L."/>
            <person name="Casola C."/>
            <person name="Choi J.H."/>
            <person name="Detter J.C."/>
            <person name="Dong Q."/>
            <person name="Dusheyko S."/>
            <person name="Eads B.D."/>
            <person name="Frohlich T."/>
            <person name="Geiler-Samerotte K.A."/>
            <person name="Gerlach D."/>
            <person name="Hatcher P."/>
            <person name="Jogdeo S."/>
            <person name="Krijgsveld J."/>
            <person name="Kriventseva E.V."/>
            <person name="Kultz D."/>
            <person name="Laforsch C."/>
            <person name="Lindquist E."/>
            <person name="Lopez J."/>
            <person name="Manak J.R."/>
            <person name="Muller J."/>
            <person name="Pangilinan J."/>
            <person name="Patwardhan R.P."/>
            <person name="Pitluck S."/>
            <person name="Pritham E.J."/>
            <person name="Rechtsteiner A."/>
            <person name="Rho M."/>
            <person name="Rogozin I.B."/>
            <person name="Sakarya O."/>
            <person name="Salamov A."/>
            <person name="Schaack S."/>
            <person name="Shapiro H."/>
            <person name="Shiga Y."/>
            <person name="Skalitzky C."/>
            <person name="Smith Z."/>
            <person name="Souvorov A."/>
            <person name="Sung W."/>
            <person name="Tang Z."/>
            <person name="Tsuchiya D."/>
            <person name="Tu H."/>
            <person name="Vos H."/>
            <person name="Wang M."/>
            <person name="Wolf Y.I."/>
            <person name="Yamagata H."/>
            <person name="Yamada T."/>
            <person name="Ye Y."/>
            <person name="Shaw J.R."/>
            <person name="Andrews J."/>
            <person name="Crease T.J."/>
            <person name="Tang H."/>
            <person name="Lucas S.M."/>
            <person name="Robertson H.M."/>
            <person name="Bork P."/>
            <person name="Koonin E.V."/>
            <person name="Zdobnov E.M."/>
            <person name="Grigoriev I.V."/>
            <person name="Lynch M."/>
            <person name="Boore J.L."/>
        </authorList>
    </citation>
    <scope>NUCLEOTIDE SEQUENCE [LARGE SCALE GENOMIC DNA]</scope>
</reference>
<feature type="compositionally biased region" description="Acidic residues" evidence="1">
    <location>
        <begin position="103"/>
        <end position="114"/>
    </location>
</feature>
<dbReference type="Proteomes" id="UP000000305">
    <property type="component" value="Unassembled WGS sequence"/>
</dbReference>
<gene>
    <name evidence="2" type="ORF">DAPPUDRAFT_108155</name>
</gene>
<evidence type="ECO:0000256" key="1">
    <source>
        <dbReference type="SAM" id="MobiDB-lite"/>
    </source>
</evidence>
<feature type="compositionally biased region" description="Basic residues" evidence="1">
    <location>
        <begin position="36"/>
        <end position="50"/>
    </location>
</feature>
<dbReference type="PhylomeDB" id="E9GZB5"/>
<dbReference type="EMBL" id="GL732577">
    <property type="protein sequence ID" value="EFX75121.1"/>
    <property type="molecule type" value="Genomic_DNA"/>
</dbReference>